<dbReference type="OrthoDB" id="2992872at2759"/>
<accession>A0A0D7B109</accession>
<protein>
    <submittedName>
        <fullName evidence="1">Uncharacterized protein</fullName>
    </submittedName>
</protein>
<reference evidence="1 2" key="1">
    <citation type="journal article" date="2015" name="Fungal Genet. Biol.">
        <title>Evolution of novel wood decay mechanisms in Agaricales revealed by the genome sequences of Fistulina hepatica and Cylindrobasidium torrendii.</title>
        <authorList>
            <person name="Floudas D."/>
            <person name="Held B.W."/>
            <person name="Riley R."/>
            <person name="Nagy L.G."/>
            <person name="Koehler G."/>
            <person name="Ransdell A.S."/>
            <person name="Younus H."/>
            <person name="Chow J."/>
            <person name="Chiniquy J."/>
            <person name="Lipzen A."/>
            <person name="Tritt A."/>
            <person name="Sun H."/>
            <person name="Haridas S."/>
            <person name="LaButti K."/>
            <person name="Ohm R.A."/>
            <person name="Kues U."/>
            <person name="Blanchette R.A."/>
            <person name="Grigoriev I.V."/>
            <person name="Minto R.E."/>
            <person name="Hibbett D.S."/>
        </authorList>
    </citation>
    <scope>NUCLEOTIDE SEQUENCE [LARGE SCALE GENOMIC DNA]</scope>
    <source>
        <strain evidence="1 2">FP15055 ss-10</strain>
    </source>
</reference>
<dbReference type="STRING" id="1314674.A0A0D7B109"/>
<gene>
    <name evidence="1" type="ORF">CYLTODRAFT_425347</name>
</gene>
<dbReference type="EMBL" id="KN880643">
    <property type="protein sequence ID" value="KIY64308.1"/>
    <property type="molecule type" value="Genomic_DNA"/>
</dbReference>
<dbReference type="Proteomes" id="UP000054007">
    <property type="component" value="Unassembled WGS sequence"/>
</dbReference>
<name>A0A0D7B109_9AGAR</name>
<sequence length="425" mass="47957">MAHFASALNIRQELFTTNQPPSEEELKVVDAKLARLREEHALLTLRLAEMERMSPYLVSIRHPMRILPDDILTLIFEYATPWCFADGVGEDSFPSPDPMGSGLGPPWTLSHVCKNWRAICLSRPHLWSTLRIANAAGVYRSAQKIDTIFQRSEPLPLRLYITEMVPPTILPLVLGTAFRWRCLYADPAHVGLSGKNNHFFPSLTHLALDLSESPTMSAAYIVAPCLHSLDLHDGFSTSASLLRLPWEQIKRYKAVNTTSFEILLQGMRNLEELIINEDAKEEEELYTGTVLRPRISLAKLRYLEYESEFGSDSLTRLVNQCVNMESLRTLVIVNRSREYHVVPLERSLPSVLELSLSFGDADGVREFLGAAPNVQSLHFEFNGSEVEDLESMLLCPTTTTERPTAAGLRQLKHLSFTLHPSSKFL</sequence>
<dbReference type="InterPro" id="IPR032675">
    <property type="entry name" value="LRR_dom_sf"/>
</dbReference>
<dbReference type="Gene3D" id="3.80.10.10">
    <property type="entry name" value="Ribonuclease Inhibitor"/>
    <property type="match status" value="1"/>
</dbReference>
<evidence type="ECO:0000313" key="1">
    <source>
        <dbReference type="EMBL" id="KIY64308.1"/>
    </source>
</evidence>
<dbReference type="AlphaFoldDB" id="A0A0D7B109"/>
<evidence type="ECO:0000313" key="2">
    <source>
        <dbReference type="Proteomes" id="UP000054007"/>
    </source>
</evidence>
<dbReference type="SUPFAM" id="SSF52047">
    <property type="entry name" value="RNI-like"/>
    <property type="match status" value="1"/>
</dbReference>
<keyword evidence="2" id="KW-1185">Reference proteome</keyword>
<proteinExistence type="predicted"/>
<organism evidence="1 2">
    <name type="scientific">Cylindrobasidium torrendii FP15055 ss-10</name>
    <dbReference type="NCBI Taxonomy" id="1314674"/>
    <lineage>
        <taxon>Eukaryota</taxon>
        <taxon>Fungi</taxon>
        <taxon>Dikarya</taxon>
        <taxon>Basidiomycota</taxon>
        <taxon>Agaricomycotina</taxon>
        <taxon>Agaricomycetes</taxon>
        <taxon>Agaricomycetidae</taxon>
        <taxon>Agaricales</taxon>
        <taxon>Marasmiineae</taxon>
        <taxon>Physalacriaceae</taxon>
        <taxon>Cylindrobasidium</taxon>
    </lineage>
</organism>